<reference evidence="2" key="1">
    <citation type="submission" date="2018-10" db="EMBL/GenBank/DDBJ databases">
        <title>Effector identification in a new, highly contiguous assembly of the strawberry crown rot pathogen Phytophthora cactorum.</title>
        <authorList>
            <person name="Armitage A.D."/>
            <person name="Nellist C.F."/>
            <person name="Bates H."/>
            <person name="Vickerstaff R.J."/>
            <person name="Harrison R.J."/>
        </authorList>
    </citation>
    <scope>NUCLEOTIDE SEQUENCE</scope>
    <source>
        <strain evidence="2">4032</strain>
    </source>
</reference>
<evidence type="ECO:0000256" key="1">
    <source>
        <dbReference type="SAM" id="MobiDB-lite"/>
    </source>
</evidence>
<protein>
    <submittedName>
        <fullName evidence="2">Uncharacterized protein</fullName>
    </submittedName>
</protein>
<organism evidence="2 3">
    <name type="scientific">Phytophthora cactorum</name>
    <dbReference type="NCBI Taxonomy" id="29920"/>
    <lineage>
        <taxon>Eukaryota</taxon>
        <taxon>Sar</taxon>
        <taxon>Stramenopiles</taxon>
        <taxon>Oomycota</taxon>
        <taxon>Peronosporomycetes</taxon>
        <taxon>Peronosporales</taxon>
        <taxon>Peronosporaceae</taxon>
        <taxon>Phytophthora</taxon>
    </lineage>
</organism>
<feature type="compositionally biased region" description="Low complexity" evidence="1">
    <location>
        <begin position="1"/>
        <end position="14"/>
    </location>
</feature>
<accession>A0A8T1D9W6</accession>
<name>A0A8T1D9W6_9STRA</name>
<evidence type="ECO:0000313" key="3">
    <source>
        <dbReference type="Proteomes" id="UP000774804"/>
    </source>
</evidence>
<dbReference type="EMBL" id="RCMI01000077">
    <property type="protein sequence ID" value="KAG2937495.1"/>
    <property type="molecule type" value="Genomic_DNA"/>
</dbReference>
<sequence>MASRSRSAAAASSAGTCAAPRTARSWSSCGHATRSSRVSAKALRAPRSAEDDAVAVYFEGPRRTSDTHERKRCFLRIHQVMNVSSWRAACLQALTKPEY</sequence>
<dbReference type="AlphaFoldDB" id="A0A8T1D9W6"/>
<comment type="caution">
    <text evidence="2">The sequence shown here is derived from an EMBL/GenBank/DDBJ whole genome shotgun (WGS) entry which is preliminary data.</text>
</comment>
<gene>
    <name evidence="2" type="ORF">PC115_g4211</name>
</gene>
<proteinExistence type="predicted"/>
<dbReference type="Proteomes" id="UP000774804">
    <property type="component" value="Unassembled WGS sequence"/>
</dbReference>
<feature type="compositionally biased region" description="Polar residues" evidence="1">
    <location>
        <begin position="24"/>
        <end position="38"/>
    </location>
</feature>
<feature type="region of interest" description="Disordered" evidence="1">
    <location>
        <begin position="1"/>
        <end position="49"/>
    </location>
</feature>
<evidence type="ECO:0000313" key="2">
    <source>
        <dbReference type="EMBL" id="KAG2937495.1"/>
    </source>
</evidence>